<keyword evidence="7 10" id="KW-0067">ATP-binding</keyword>
<dbReference type="STRING" id="84035.SAMN05660742_11163"/>
<dbReference type="InterPro" id="IPR027417">
    <property type="entry name" value="P-loop_NTPase"/>
</dbReference>
<name>A0A1H7A1J0_9FIRM</name>
<evidence type="ECO:0000256" key="1">
    <source>
        <dbReference type="ARBA" id="ARBA00007587"/>
    </source>
</evidence>
<keyword evidence="4 10" id="KW-0808">Transferase</keyword>
<evidence type="ECO:0000313" key="13">
    <source>
        <dbReference type="Proteomes" id="UP000199662"/>
    </source>
</evidence>
<reference evidence="12 13" key="1">
    <citation type="submission" date="2016-10" db="EMBL/GenBank/DDBJ databases">
        <authorList>
            <person name="de Groot N.N."/>
        </authorList>
    </citation>
    <scope>NUCLEOTIDE SEQUENCE [LARGE SCALE GENOMIC DNA]</scope>
    <source>
        <strain evidence="12 13">DSM 2179</strain>
    </source>
</reference>
<dbReference type="EMBL" id="FNZK01000011">
    <property type="protein sequence ID" value="SEJ59563.1"/>
    <property type="molecule type" value="Genomic_DNA"/>
</dbReference>
<dbReference type="PANTHER" id="PTHR11441">
    <property type="entry name" value="THYMIDINE KINASE"/>
    <property type="match status" value="1"/>
</dbReference>
<evidence type="ECO:0000256" key="3">
    <source>
        <dbReference type="ARBA" id="ARBA00022634"/>
    </source>
</evidence>
<dbReference type="Pfam" id="PF00265">
    <property type="entry name" value="TK"/>
    <property type="match status" value="2"/>
</dbReference>
<evidence type="ECO:0000256" key="9">
    <source>
        <dbReference type="PIRSR" id="PIRSR035805-2"/>
    </source>
</evidence>
<evidence type="ECO:0000256" key="7">
    <source>
        <dbReference type="ARBA" id="ARBA00022840"/>
    </source>
</evidence>
<evidence type="ECO:0000256" key="6">
    <source>
        <dbReference type="ARBA" id="ARBA00022777"/>
    </source>
</evidence>
<comment type="similarity">
    <text evidence="1 11">Belongs to the thymidine kinase family.</text>
</comment>
<dbReference type="AlphaFoldDB" id="A0A1H7A1J0"/>
<accession>A0A1H7A1J0</accession>
<dbReference type="GO" id="GO:0071897">
    <property type="term" value="P:DNA biosynthetic process"/>
    <property type="evidence" value="ECO:0007669"/>
    <property type="project" value="UniProtKB-KW"/>
</dbReference>
<proteinExistence type="inferred from homology"/>
<feature type="active site" description="Proton acceptor" evidence="8">
    <location>
        <position position="117"/>
    </location>
</feature>
<dbReference type="SUPFAM" id="SSF57716">
    <property type="entry name" value="Glucocorticoid receptor-like (DNA-binding domain)"/>
    <property type="match status" value="1"/>
</dbReference>
<keyword evidence="5 10" id="KW-0547">Nucleotide-binding</keyword>
<organism evidence="12 13">
    <name type="scientific">Propionispira arboris</name>
    <dbReference type="NCBI Taxonomy" id="84035"/>
    <lineage>
        <taxon>Bacteria</taxon>
        <taxon>Bacillati</taxon>
        <taxon>Bacillota</taxon>
        <taxon>Negativicutes</taxon>
        <taxon>Selenomonadales</taxon>
        <taxon>Selenomonadaceae</taxon>
        <taxon>Propionispira</taxon>
    </lineage>
</organism>
<sequence>MVGWYELIFGSMYCGKSEELIRRLKRCQIASQRYILFKPMMDNRYELSRVMTHENNKVKQFMLKSLAEAKYDVGKGSFFHKIINKIPGSIEAVNINKPEEILTYVSKMQYDVVGIDEVQFFDESLLPILDQLILQGKRIIVAGLDLYASGEPWPIVAKLACKAKYVEKLHAVCVDCGEEAMYSFRLDSNTKDDIVEVGSVGTYIALCENCKQKRLSHI</sequence>
<dbReference type="GO" id="GO:0005829">
    <property type="term" value="C:cytosol"/>
    <property type="evidence" value="ECO:0007669"/>
    <property type="project" value="TreeGrafter"/>
</dbReference>
<dbReference type="Gene3D" id="3.40.50.300">
    <property type="entry name" value="P-loop containing nucleotide triphosphate hydrolases"/>
    <property type="match status" value="1"/>
</dbReference>
<dbReference type="GO" id="GO:0004797">
    <property type="term" value="F:thymidine kinase activity"/>
    <property type="evidence" value="ECO:0007669"/>
    <property type="project" value="UniProtKB-EC"/>
</dbReference>
<dbReference type="Gene3D" id="3.30.60.20">
    <property type="match status" value="1"/>
</dbReference>
<evidence type="ECO:0000256" key="8">
    <source>
        <dbReference type="PIRSR" id="PIRSR035805-1"/>
    </source>
</evidence>
<dbReference type="GO" id="GO:0046104">
    <property type="term" value="P:thymidine metabolic process"/>
    <property type="evidence" value="ECO:0007669"/>
    <property type="project" value="TreeGrafter"/>
</dbReference>
<protein>
    <recommendedName>
        <fullName evidence="2 10">Thymidine kinase</fullName>
        <ecNumber evidence="2 10">2.7.1.21</ecNumber>
    </recommendedName>
</protein>
<feature type="binding site" evidence="9">
    <location>
        <position position="203"/>
    </location>
    <ligand>
        <name>substrate</name>
    </ligand>
</feature>
<evidence type="ECO:0000256" key="2">
    <source>
        <dbReference type="ARBA" id="ARBA00012118"/>
    </source>
</evidence>
<evidence type="ECO:0000256" key="11">
    <source>
        <dbReference type="RuleBase" id="RU004165"/>
    </source>
</evidence>
<feature type="binding site" evidence="9">
    <location>
        <begin position="195"/>
        <end position="198"/>
    </location>
    <ligand>
        <name>substrate</name>
    </ligand>
</feature>
<evidence type="ECO:0000256" key="4">
    <source>
        <dbReference type="ARBA" id="ARBA00022679"/>
    </source>
</evidence>
<evidence type="ECO:0000256" key="5">
    <source>
        <dbReference type="ARBA" id="ARBA00022741"/>
    </source>
</evidence>
<comment type="catalytic activity">
    <reaction evidence="10">
        <text>thymidine + ATP = dTMP + ADP + H(+)</text>
        <dbReference type="Rhea" id="RHEA:19129"/>
        <dbReference type="ChEBI" id="CHEBI:15378"/>
        <dbReference type="ChEBI" id="CHEBI:17748"/>
        <dbReference type="ChEBI" id="CHEBI:30616"/>
        <dbReference type="ChEBI" id="CHEBI:63528"/>
        <dbReference type="ChEBI" id="CHEBI:456216"/>
        <dbReference type="EC" id="2.7.1.21"/>
    </reaction>
</comment>
<dbReference type="GO" id="GO:0005524">
    <property type="term" value="F:ATP binding"/>
    <property type="evidence" value="ECO:0007669"/>
    <property type="project" value="UniProtKB-KW"/>
</dbReference>
<evidence type="ECO:0000256" key="10">
    <source>
        <dbReference type="RuleBase" id="RU000544"/>
    </source>
</evidence>
<keyword evidence="3 10" id="KW-0237">DNA synthesis</keyword>
<evidence type="ECO:0000313" key="12">
    <source>
        <dbReference type="EMBL" id="SEJ59563.1"/>
    </source>
</evidence>
<gene>
    <name evidence="12" type="ORF">SAMN05660742_11163</name>
</gene>
<dbReference type="EC" id="2.7.1.21" evidence="2 10"/>
<dbReference type="PANTHER" id="PTHR11441:SF0">
    <property type="entry name" value="THYMIDINE KINASE, CYTOSOLIC"/>
    <property type="match status" value="1"/>
</dbReference>
<keyword evidence="13" id="KW-1185">Reference proteome</keyword>
<keyword evidence="6 10" id="KW-0418">Kinase</keyword>
<dbReference type="RefSeq" id="WP_091831862.1">
    <property type="nucleotide sequence ID" value="NZ_FNZK01000011.1"/>
</dbReference>
<dbReference type="SUPFAM" id="SSF52540">
    <property type="entry name" value="P-loop containing nucleoside triphosphate hydrolases"/>
    <property type="match status" value="1"/>
</dbReference>
<dbReference type="Proteomes" id="UP000199662">
    <property type="component" value="Unassembled WGS sequence"/>
</dbReference>
<dbReference type="InterPro" id="IPR001267">
    <property type="entry name" value="Thymidine_kinase"/>
</dbReference>
<dbReference type="PIRSF" id="PIRSF035805">
    <property type="entry name" value="TK_cell"/>
    <property type="match status" value="1"/>
</dbReference>